<name>A0ABS3M6K5_9BACT</name>
<comment type="caution">
    <text evidence="4">The sequence shown here is derived from an EMBL/GenBank/DDBJ whole genome shotgun (WGS) entry which is preliminary data.</text>
</comment>
<keyword evidence="1" id="KW-0732">Signal</keyword>
<evidence type="ECO:0000313" key="5">
    <source>
        <dbReference type="Proteomes" id="UP000664265"/>
    </source>
</evidence>
<gene>
    <name evidence="4" type="ORF">JHU38_08440</name>
</gene>
<dbReference type="InterPro" id="IPR046209">
    <property type="entry name" value="DUF6242_N"/>
</dbReference>
<dbReference type="Proteomes" id="UP000664265">
    <property type="component" value="Unassembled WGS sequence"/>
</dbReference>
<keyword evidence="5" id="KW-1185">Reference proteome</keyword>
<dbReference type="PROSITE" id="PS51257">
    <property type="entry name" value="PROKAR_LIPOPROTEIN"/>
    <property type="match status" value="1"/>
</dbReference>
<feature type="domain" description="DUF6242" evidence="3">
    <location>
        <begin position="159"/>
        <end position="465"/>
    </location>
</feature>
<dbReference type="SUPFAM" id="SSF110296">
    <property type="entry name" value="Oligoxyloglucan reducing end-specific cellobiohydrolase"/>
    <property type="match status" value="1"/>
</dbReference>
<evidence type="ECO:0000313" key="4">
    <source>
        <dbReference type="EMBL" id="MBO1363795.1"/>
    </source>
</evidence>
<protein>
    <recommendedName>
        <fullName evidence="6">Exo-alpha-sialidase</fullName>
    </recommendedName>
</protein>
<feature type="signal peptide" evidence="1">
    <location>
        <begin position="1"/>
        <end position="19"/>
    </location>
</feature>
<evidence type="ECO:0008006" key="6">
    <source>
        <dbReference type="Google" id="ProtNLM"/>
    </source>
</evidence>
<organism evidence="4 5">
    <name type="scientific">Prevotella illustrans</name>
    <dbReference type="NCBI Taxonomy" id="2800387"/>
    <lineage>
        <taxon>Bacteria</taxon>
        <taxon>Pseudomonadati</taxon>
        <taxon>Bacteroidota</taxon>
        <taxon>Bacteroidia</taxon>
        <taxon>Bacteroidales</taxon>
        <taxon>Prevotellaceae</taxon>
        <taxon>Prevotella</taxon>
    </lineage>
</organism>
<dbReference type="Gene3D" id="2.60.40.2340">
    <property type="match status" value="1"/>
</dbReference>
<feature type="domain" description="DUF6242" evidence="2">
    <location>
        <begin position="40"/>
        <end position="152"/>
    </location>
</feature>
<evidence type="ECO:0000259" key="3">
    <source>
        <dbReference type="Pfam" id="PF25852"/>
    </source>
</evidence>
<evidence type="ECO:0000259" key="2">
    <source>
        <dbReference type="Pfam" id="PF19755"/>
    </source>
</evidence>
<reference evidence="4 5" key="1">
    <citation type="submission" date="2021-01" db="EMBL/GenBank/DDBJ databases">
        <title>Prevotella A2931 sp. nov.</title>
        <authorList>
            <person name="Buhl M."/>
            <person name="Oberhettinger P."/>
        </authorList>
    </citation>
    <scope>NUCLEOTIDE SEQUENCE [LARGE SCALE GENOMIC DNA]</scope>
    <source>
        <strain evidence="4 5">A2931</strain>
    </source>
</reference>
<dbReference type="EMBL" id="JAERMS010000026">
    <property type="protein sequence ID" value="MBO1363795.1"/>
    <property type="molecule type" value="Genomic_DNA"/>
</dbReference>
<dbReference type="Pfam" id="PF25852">
    <property type="entry name" value="DUF6242_C"/>
    <property type="match status" value="1"/>
</dbReference>
<feature type="chain" id="PRO_5045719644" description="Exo-alpha-sialidase" evidence="1">
    <location>
        <begin position="20"/>
        <end position="472"/>
    </location>
</feature>
<proteinExistence type="predicted"/>
<dbReference type="InterPro" id="IPR058667">
    <property type="entry name" value="DUF6242_C"/>
</dbReference>
<accession>A0ABS3M6K5</accession>
<dbReference type="RefSeq" id="WP_107581889.1">
    <property type="nucleotide sequence ID" value="NZ_JAERMS010000026.1"/>
</dbReference>
<evidence type="ECO:0000256" key="1">
    <source>
        <dbReference type="SAM" id="SignalP"/>
    </source>
</evidence>
<sequence>MKRNILSFTLLLTTVFLLASCLGNTEEDRATYYDSAITAFKIGTLNKYVTTTDSTGKAKVTKTTVDGSKYAFNIDQINHVIYNPDSLPAGLDIKRVIATCTAKNGGVIGIKSMKSDSISPFSSRDSLDFSEPRTFTVYNYNGSVSTSYTVKVNMHKQTADQFDWTTTAERNEQIAALTDMKLVAFQGKMILAGKQGGEGKLYITTEQSMTDWKELTTNITLAPTASANLVATADKLYLLNNDKLYASADGADWQEVATPTIAKLIGASTTKLYGLTAANAIRCSADGNNWKDETMDGNVAFMPTQNITMVSQPTKVNEDMNYLVLVGNRAESFATDSTACVWGKVEDNSATASAEPWSYYPIWKDNYYKAPRLANLQIAGYGNSIIAFGGDGLGTNKAKAFSAFYVSNDKGITWKKDKGMNLPETFACDKTQFAMTVDSRNFIWIVCGGNGKVWKGRHAYKGWASEPKKFEK</sequence>
<dbReference type="Pfam" id="PF19755">
    <property type="entry name" value="DUF6242"/>
    <property type="match status" value="1"/>
</dbReference>